<evidence type="ECO:0000313" key="2">
    <source>
        <dbReference type="EMBL" id="JAS57088.1"/>
    </source>
</evidence>
<feature type="domain" description="Chitin-binding type-2" evidence="1">
    <location>
        <begin position="125"/>
        <end position="178"/>
    </location>
</feature>
<gene>
    <name evidence="2" type="ORF">g.23633</name>
</gene>
<dbReference type="InterPro" id="IPR036508">
    <property type="entry name" value="Chitin-bd_dom_sf"/>
</dbReference>
<dbReference type="GO" id="GO:0005576">
    <property type="term" value="C:extracellular region"/>
    <property type="evidence" value="ECO:0007669"/>
    <property type="project" value="InterPro"/>
</dbReference>
<dbReference type="Gene3D" id="2.170.140.10">
    <property type="entry name" value="Chitin binding domain"/>
    <property type="match status" value="2"/>
</dbReference>
<dbReference type="GO" id="GO:0008061">
    <property type="term" value="F:chitin binding"/>
    <property type="evidence" value="ECO:0007669"/>
    <property type="project" value="InterPro"/>
</dbReference>
<dbReference type="InterPro" id="IPR002557">
    <property type="entry name" value="Chitin-bd_dom"/>
</dbReference>
<organism evidence="2">
    <name type="scientific">Cuerna arida</name>
    <dbReference type="NCBI Taxonomy" id="1464854"/>
    <lineage>
        <taxon>Eukaryota</taxon>
        <taxon>Metazoa</taxon>
        <taxon>Ecdysozoa</taxon>
        <taxon>Arthropoda</taxon>
        <taxon>Hexapoda</taxon>
        <taxon>Insecta</taxon>
        <taxon>Pterygota</taxon>
        <taxon>Neoptera</taxon>
        <taxon>Paraneoptera</taxon>
        <taxon>Hemiptera</taxon>
        <taxon>Auchenorrhyncha</taxon>
        <taxon>Membracoidea</taxon>
        <taxon>Cicadellidae</taxon>
        <taxon>Cicadellinae</taxon>
        <taxon>Proconiini</taxon>
        <taxon>Cuerna</taxon>
    </lineage>
</organism>
<dbReference type="Pfam" id="PF01607">
    <property type="entry name" value="CBM_14"/>
    <property type="match status" value="2"/>
</dbReference>
<sequence length="297" mass="32695">TVVTLDHNVLYLSVTQDHNGMTSILILVLCASLGTVLSGQVGVVNQSHDLISADPRLLALLSTSEPCTVNYSCLNCTTVRICAPTGNGRILEETHRFSCPVGNWCDPLSGTCVAEQPKSCMIPADFTCMRDGYYPDLNDCSSYFYCHQGNSFVFKCSAPNRFYNPSTETCVSGNYCINKAICDKKNGVKLKVNVNNKQLFVYCSNGVVSAVDRCIGAYVFNEKTQVCEPTCPHPGLFPKAENCSFYYKCDPTFKTSSTYNMTELTCPEGEGFSESAYECVNRTLVPNCKMKFSDLFS</sequence>
<evidence type="ECO:0000259" key="1">
    <source>
        <dbReference type="PROSITE" id="PS50940"/>
    </source>
</evidence>
<dbReference type="PROSITE" id="PS50940">
    <property type="entry name" value="CHIT_BIND_II"/>
    <property type="match status" value="2"/>
</dbReference>
<name>A0A1B6G3R6_9HEMI</name>
<dbReference type="AlphaFoldDB" id="A0A1B6G3R6"/>
<accession>A0A1B6G3R6</accession>
<dbReference type="SMART" id="SM00494">
    <property type="entry name" value="ChtBD2"/>
    <property type="match status" value="2"/>
</dbReference>
<dbReference type="SUPFAM" id="SSF57625">
    <property type="entry name" value="Invertebrate chitin-binding proteins"/>
    <property type="match status" value="2"/>
</dbReference>
<feature type="domain" description="Chitin-binding type-2" evidence="1">
    <location>
        <begin position="228"/>
        <end position="290"/>
    </location>
</feature>
<proteinExistence type="predicted"/>
<feature type="non-terminal residue" evidence="2">
    <location>
        <position position="1"/>
    </location>
</feature>
<reference evidence="2" key="1">
    <citation type="submission" date="2015-11" db="EMBL/GenBank/DDBJ databases">
        <title>De novo transcriptome assembly of four potential Pierce s Disease insect vectors from Arizona vineyards.</title>
        <authorList>
            <person name="Tassone E.E."/>
        </authorList>
    </citation>
    <scope>NUCLEOTIDE SEQUENCE</scope>
</reference>
<protein>
    <recommendedName>
        <fullName evidence="1">Chitin-binding type-2 domain-containing protein</fullName>
    </recommendedName>
</protein>
<dbReference type="EMBL" id="GECZ01012681">
    <property type="protein sequence ID" value="JAS57088.1"/>
    <property type="molecule type" value="Transcribed_RNA"/>
</dbReference>